<dbReference type="InterPro" id="IPR036249">
    <property type="entry name" value="Thioredoxin-like_sf"/>
</dbReference>
<keyword evidence="1" id="KW-0812">Transmembrane</keyword>
<dbReference type="Proteomes" id="UP001160148">
    <property type="component" value="Unassembled WGS sequence"/>
</dbReference>
<dbReference type="Pfam" id="PF00085">
    <property type="entry name" value="Thioredoxin"/>
    <property type="match status" value="1"/>
</dbReference>
<gene>
    <name evidence="4" type="ORF">MEUPH1_LOCUS15527</name>
</gene>
<keyword evidence="1" id="KW-0472">Membrane</keyword>
<feature type="transmembrane region" description="Helical" evidence="1">
    <location>
        <begin position="300"/>
        <end position="317"/>
    </location>
</feature>
<dbReference type="Gene3D" id="3.40.30.10">
    <property type="entry name" value="Glutaredoxin"/>
    <property type="match status" value="1"/>
</dbReference>
<sequence length="345" mass="39642">MSYINYKTMYFPHILLFLTVCGLALAEFEENVHIDDSKFGPLEQPDTPKNFTIPPQVTDFTDILTISNAIKSFQKKMEEEHNYLPTMQAYLTTSTASNGGKEFKLSTFLSSVIYAEISTDNTNTSQPSINEPLANVTANNSRIVNCTTLLHLNQTEFSVEVVNSSRLGYVLKYDPEVTNRRESGVCSLVLFYARSCQFSTLAAPHFNVLPRIFPQLKMVAFNAISEQRFNTMYGITGVPSLVLFHNGKPIAKYNGSDYSLYEFTKFVIRHTDLTPNEKVEISMTDFVKPVPGFGNRDYDYSLWLAWFVIIFWTLVYVRTMHFWRKFVEDIKNIWREAEAQHEHAD</sequence>
<evidence type="ECO:0000256" key="2">
    <source>
        <dbReference type="SAM" id="SignalP"/>
    </source>
</evidence>
<dbReference type="EMBL" id="CARXXK010000003">
    <property type="protein sequence ID" value="CAI6360204.1"/>
    <property type="molecule type" value="Genomic_DNA"/>
</dbReference>
<comment type="caution">
    <text evidence="4">The sequence shown here is derived from an EMBL/GenBank/DDBJ whole genome shotgun (WGS) entry which is preliminary data.</text>
</comment>
<name>A0AAV0WX21_9HEMI</name>
<evidence type="ECO:0000313" key="5">
    <source>
        <dbReference type="Proteomes" id="UP001160148"/>
    </source>
</evidence>
<dbReference type="SUPFAM" id="SSF52833">
    <property type="entry name" value="Thioredoxin-like"/>
    <property type="match status" value="1"/>
</dbReference>
<dbReference type="AlphaFoldDB" id="A0AAV0WX21"/>
<dbReference type="GO" id="GO:0060271">
    <property type="term" value="P:cilium assembly"/>
    <property type="evidence" value="ECO:0007669"/>
    <property type="project" value="TreeGrafter"/>
</dbReference>
<dbReference type="PANTHER" id="PTHR14684:SF2">
    <property type="entry name" value="THIOREDOXIN DOMAIN-CONTAINING PROTEIN 15"/>
    <property type="match status" value="1"/>
</dbReference>
<evidence type="ECO:0000259" key="3">
    <source>
        <dbReference type="Pfam" id="PF00085"/>
    </source>
</evidence>
<feature type="domain" description="Thioredoxin" evidence="3">
    <location>
        <begin position="186"/>
        <end position="257"/>
    </location>
</feature>
<organism evidence="4 5">
    <name type="scientific">Macrosiphum euphorbiae</name>
    <name type="common">potato aphid</name>
    <dbReference type="NCBI Taxonomy" id="13131"/>
    <lineage>
        <taxon>Eukaryota</taxon>
        <taxon>Metazoa</taxon>
        <taxon>Ecdysozoa</taxon>
        <taxon>Arthropoda</taxon>
        <taxon>Hexapoda</taxon>
        <taxon>Insecta</taxon>
        <taxon>Pterygota</taxon>
        <taxon>Neoptera</taxon>
        <taxon>Paraneoptera</taxon>
        <taxon>Hemiptera</taxon>
        <taxon>Sternorrhyncha</taxon>
        <taxon>Aphidomorpha</taxon>
        <taxon>Aphidoidea</taxon>
        <taxon>Aphididae</taxon>
        <taxon>Macrosiphini</taxon>
        <taxon>Macrosiphum</taxon>
    </lineage>
</organism>
<dbReference type="GO" id="GO:0005929">
    <property type="term" value="C:cilium"/>
    <property type="evidence" value="ECO:0007669"/>
    <property type="project" value="TreeGrafter"/>
</dbReference>
<evidence type="ECO:0000256" key="1">
    <source>
        <dbReference type="SAM" id="Phobius"/>
    </source>
</evidence>
<reference evidence="4 5" key="1">
    <citation type="submission" date="2023-01" db="EMBL/GenBank/DDBJ databases">
        <authorList>
            <person name="Whitehead M."/>
        </authorList>
    </citation>
    <scope>NUCLEOTIDE SEQUENCE [LARGE SCALE GENOMIC DNA]</scope>
</reference>
<keyword evidence="5" id="KW-1185">Reference proteome</keyword>
<keyword evidence="1" id="KW-1133">Transmembrane helix</keyword>
<evidence type="ECO:0000313" key="4">
    <source>
        <dbReference type="EMBL" id="CAI6360204.1"/>
    </source>
</evidence>
<dbReference type="InterPro" id="IPR042418">
    <property type="entry name" value="TXNDC15"/>
</dbReference>
<keyword evidence="2" id="KW-0732">Signal</keyword>
<feature type="signal peptide" evidence="2">
    <location>
        <begin position="1"/>
        <end position="26"/>
    </location>
</feature>
<accession>A0AAV0WX21</accession>
<dbReference type="InterPro" id="IPR013766">
    <property type="entry name" value="Thioredoxin_domain"/>
</dbReference>
<dbReference type="PANTHER" id="PTHR14684">
    <property type="entry name" value="THIOREDOXIN DOMAIN-CONTAINING PROTEIN 15"/>
    <property type="match status" value="1"/>
</dbReference>
<protein>
    <recommendedName>
        <fullName evidence="3">Thioredoxin domain-containing protein</fullName>
    </recommendedName>
</protein>
<proteinExistence type="predicted"/>
<feature type="chain" id="PRO_5043762810" description="Thioredoxin domain-containing protein" evidence="2">
    <location>
        <begin position="27"/>
        <end position="345"/>
    </location>
</feature>